<evidence type="ECO:0000259" key="3">
    <source>
        <dbReference type="Pfam" id="PF25893"/>
    </source>
</evidence>
<dbReference type="Proteomes" id="UP000196573">
    <property type="component" value="Unassembled WGS sequence"/>
</dbReference>
<accession>A0A1X7ADX0</accession>
<gene>
    <name evidence="4" type="primary">ttgD_1</name>
    <name evidence="4" type="ORF">EHSB41UT_00197</name>
</gene>
<evidence type="ECO:0000313" key="4">
    <source>
        <dbReference type="EMBL" id="SMA32839.1"/>
    </source>
</evidence>
<evidence type="ECO:0000256" key="2">
    <source>
        <dbReference type="SAM" id="SignalP"/>
    </source>
</evidence>
<feature type="signal peptide" evidence="2">
    <location>
        <begin position="1"/>
        <end position="21"/>
    </location>
</feature>
<proteinExistence type="inferred from homology"/>
<comment type="similarity">
    <text evidence="1">Belongs to the membrane fusion protein (MFP) (TC 8.A.1) family.</text>
</comment>
<organism evidence="4 5">
    <name type="scientific">Parendozoicomonas haliclonae</name>
    <dbReference type="NCBI Taxonomy" id="1960125"/>
    <lineage>
        <taxon>Bacteria</taxon>
        <taxon>Pseudomonadati</taxon>
        <taxon>Pseudomonadota</taxon>
        <taxon>Gammaproteobacteria</taxon>
        <taxon>Oceanospirillales</taxon>
        <taxon>Endozoicomonadaceae</taxon>
        <taxon>Parendozoicomonas</taxon>
    </lineage>
</organism>
<name>A0A1X7ADX0_9GAMM</name>
<dbReference type="Gene3D" id="2.40.420.20">
    <property type="match status" value="1"/>
</dbReference>
<feature type="chain" id="PRO_5013390127" evidence="2">
    <location>
        <begin position="22"/>
        <end position="365"/>
    </location>
</feature>
<dbReference type="RefSeq" id="WP_087106014.1">
    <property type="nucleotide sequence ID" value="NZ_CBCSCN010000012.1"/>
</dbReference>
<dbReference type="GO" id="GO:0015562">
    <property type="term" value="F:efflux transmembrane transporter activity"/>
    <property type="evidence" value="ECO:0007669"/>
    <property type="project" value="TreeGrafter"/>
</dbReference>
<protein>
    <submittedName>
        <fullName evidence="4">Toluene efflux pump periplasmic linker protein TtgD</fullName>
    </submittedName>
</protein>
<dbReference type="PROSITE" id="PS51257">
    <property type="entry name" value="PROKAR_LIPOPROTEIN"/>
    <property type="match status" value="1"/>
</dbReference>
<dbReference type="AlphaFoldDB" id="A0A1X7ADX0"/>
<keyword evidence="5" id="KW-1185">Reference proteome</keyword>
<keyword evidence="2" id="KW-0732">Signal</keyword>
<dbReference type="InterPro" id="IPR006143">
    <property type="entry name" value="RND_pump_MFP"/>
</dbReference>
<evidence type="ECO:0000313" key="5">
    <source>
        <dbReference type="Proteomes" id="UP000196573"/>
    </source>
</evidence>
<dbReference type="SUPFAM" id="SSF111369">
    <property type="entry name" value="HlyD-like secretion proteins"/>
    <property type="match status" value="1"/>
</dbReference>
<reference evidence="4 5" key="1">
    <citation type="submission" date="2017-03" db="EMBL/GenBank/DDBJ databases">
        <authorList>
            <person name="Afonso C.L."/>
            <person name="Miller P.J."/>
            <person name="Scott M.A."/>
            <person name="Spackman E."/>
            <person name="Goraichik I."/>
            <person name="Dimitrov K.M."/>
            <person name="Suarez D.L."/>
            <person name="Swayne D.E."/>
        </authorList>
    </citation>
    <scope>NUCLEOTIDE SEQUENCE [LARGE SCALE GENOMIC DNA]</scope>
    <source>
        <strain evidence="4">SB41UT1</strain>
    </source>
</reference>
<dbReference type="Gene3D" id="2.40.50.100">
    <property type="match status" value="1"/>
</dbReference>
<dbReference type="Pfam" id="PF25893">
    <property type="entry name" value="HH_CzcB"/>
    <property type="match status" value="1"/>
</dbReference>
<dbReference type="NCBIfam" id="TIGR01730">
    <property type="entry name" value="RND_mfp"/>
    <property type="match status" value="1"/>
</dbReference>
<dbReference type="Gene3D" id="2.40.30.170">
    <property type="match status" value="1"/>
</dbReference>
<dbReference type="Gene3D" id="1.10.287.470">
    <property type="entry name" value="Helix hairpin bin"/>
    <property type="match status" value="1"/>
</dbReference>
<dbReference type="EMBL" id="FWPT01000001">
    <property type="protein sequence ID" value="SMA32839.1"/>
    <property type="molecule type" value="Genomic_DNA"/>
</dbReference>
<dbReference type="OrthoDB" id="1185083at2"/>
<dbReference type="PANTHER" id="PTHR30469">
    <property type="entry name" value="MULTIDRUG RESISTANCE PROTEIN MDTA"/>
    <property type="match status" value="1"/>
</dbReference>
<sequence length="365" mass="40141">MQSRYRPFKAALLTMALTALAGCSNEAPPAQEVIRPVKLFQVTDDFQGDIRRFPATIQSTEESQISFRIPGELTRLAVNTAQYVEKGELLAQLDDRDIRNELDLRQADFDLADTNYKRMVSLWESKVVSQAEMDTASANLKSARASLKLAKDKLAYTTLTAPFSGRIARTDVENHQFVQAQQTILVLQDDKMLEVHIQMPESVLTRIRKDSVDPDYHPYVTFPGTGESNYPVTYKEHSTSVSPGTQSYEVTFTLPAPEELTVYPGMGAILHMDLSRLSGKPTDLSSFTVPLTAVLKDDASGKSLVWVFDEQSGAINPVEVTTGRITQNGINILSGLNGGEQIVAAGLSSLSAGMKVKPLVRERGL</sequence>
<dbReference type="PANTHER" id="PTHR30469:SF20">
    <property type="entry name" value="EFFLUX RND TRANSPORTER PERIPLASMIC ADAPTOR SUBUNIT"/>
    <property type="match status" value="1"/>
</dbReference>
<evidence type="ECO:0000256" key="1">
    <source>
        <dbReference type="ARBA" id="ARBA00009477"/>
    </source>
</evidence>
<feature type="domain" description="CzcB-like alpha-helical hairpin" evidence="3">
    <location>
        <begin position="97"/>
        <end position="155"/>
    </location>
</feature>
<dbReference type="InterPro" id="IPR058648">
    <property type="entry name" value="HH_CzcB-like"/>
</dbReference>
<dbReference type="GO" id="GO:1990281">
    <property type="term" value="C:efflux pump complex"/>
    <property type="evidence" value="ECO:0007669"/>
    <property type="project" value="TreeGrafter"/>
</dbReference>